<comment type="caution">
    <text evidence="3">The sequence shown here is derived from an EMBL/GenBank/DDBJ whole genome shotgun (WGS) entry which is preliminary data.</text>
</comment>
<sequence>MSNINHLKFALVSLLLVSSLSACTTTQKATVHKDEFGMADMFTYAVPGTEEEACEASRRALLSQGYIINEAHENNVKGRRKFQSDDETHVEIEFNIVCAPNSKGSNSTTIFANAVRDRYSLKKNSSSASLGVGGIGSISLPFGASNDSMVKVASETIAEAKLYGRFFDLVERYLDDVKKPEDESIKSELTGMPDKAKEEQQ</sequence>
<accession>A0ABR6X5Q5</accession>
<keyword evidence="2" id="KW-0732">Signal</keyword>
<feature type="region of interest" description="Disordered" evidence="1">
    <location>
        <begin position="181"/>
        <end position="201"/>
    </location>
</feature>
<dbReference type="Proteomes" id="UP000648257">
    <property type="component" value="Unassembled WGS sequence"/>
</dbReference>
<proteinExistence type="predicted"/>
<evidence type="ECO:0000256" key="1">
    <source>
        <dbReference type="SAM" id="MobiDB-lite"/>
    </source>
</evidence>
<dbReference type="InterPro" id="IPR018718">
    <property type="entry name" value="DUF2242"/>
</dbReference>
<evidence type="ECO:0000313" key="4">
    <source>
        <dbReference type="Proteomes" id="UP000648257"/>
    </source>
</evidence>
<keyword evidence="4" id="KW-1185">Reference proteome</keyword>
<dbReference type="RefSeq" id="WP_186923347.1">
    <property type="nucleotide sequence ID" value="NZ_JACOFW010000014.1"/>
</dbReference>
<protein>
    <submittedName>
        <fullName evidence="3">DUF2242 domain-containing protein</fullName>
    </submittedName>
</protein>
<organism evidence="3 4">
    <name type="scientific">Undibacterium seohonense</name>
    <dbReference type="NCBI Taxonomy" id="1344950"/>
    <lineage>
        <taxon>Bacteria</taxon>
        <taxon>Pseudomonadati</taxon>
        <taxon>Pseudomonadota</taxon>
        <taxon>Betaproteobacteria</taxon>
        <taxon>Burkholderiales</taxon>
        <taxon>Oxalobacteraceae</taxon>
        <taxon>Undibacterium</taxon>
    </lineage>
</organism>
<evidence type="ECO:0000313" key="3">
    <source>
        <dbReference type="EMBL" id="MBC3808279.1"/>
    </source>
</evidence>
<dbReference type="Pfam" id="PF10001">
    <property type="entry name" value="DUF2242"/>
    <property type="match status" value="1"/>
</dbReference>
<evidence type="ECO:0000256" key="2">
    <source>
        <dbReference type="SAM" id="SignalP"/>
    </source>
</evidence>
<name>A0ABR6X5Q5_9BURK</name>
<reference evidence="3 4" key="1">
    <citation type="submission" date="2020-08" db="EMBL/GenBank/DDBJ databases">
        <title>Novel species isolated from subtropical streams in China.</title>
        <authorList>
            <person name="Lu H."/>
        </authorList>
    </citation>
    <scope>NUCLEOTIDE SEQUENCE [LARGE SCALE GENOMIC DNA]</scope>
    <source>
        <strain evidence="3 4">KACC 16656</strain>
    </source>
</reference>
<feature type="signal peptide" evidence="2">
    <location>
        <begin position="1"/>
        <end position="22"/>
    </location>
</feature>
<feature type="chain" id="PRO_5046696914" evidence="2">
    <location>
        <begin position="23"/>
        <end position="201"/>
    </location>
</feature>
<gene>
    <name evidence="3" type="ORF">H8K52_13075</name>
</gene>
<dbReference type="EMBL" id="JACOFW010000014">
    <property type="protein sequence ID" value="MBC3808279.1"/>
    <property type="molecule type" value="Genomic_DNA"/>
</dbReference>